<evidence type="ECO:0000256" key="4">
    <source>
        <dbReference type="ARBA" id="ARBA00022475"/>
    </source>
</evidence>
<feature type="domain" description="ABC transporter" evidence="11">
    <location>
        <begin position="2"/>
        <end position="236"/>
    </location>
</feature>
<dbReference type="GO" id="GO:0042626">
    <property type="term" value="F:ATPase-coupled transmembrane transporter activity"/>
    <property type="evidence" value="ECO:0007669"/>
    <property type="project" value="TreeGrafter"/>
</dbReference>
<dbReference type="InterPro" id="IPR005876">
    <property type="entry name" value="Co_trans_ATP-bd"/>
</dbReference>
<proteinExistence type="inferred from homology"/>
<dbReference type="InterPro" id="IPR003593">
    <property type="entry name" value="AAA+_ATPase"/>
</dbReference>
<dbReference type="Gene3D" id="3.40.50.300">
    <property type="entry name" value="P-loop containing nucleotide triphosphate hydrolases"/>
    <property type="match status" value="1"/>
</dbReference>
<keyword evidence="5 10" id="KW-0547">Nucleotide-binding</keyword>
<dbReference type="Pfam" id="PF00005">
    <property type="entry name" value="ABC_tran"/>
    <property type="match status" value="1"/>
</dbReference>
<dbReference type="FunFam" id="3.40.50.300:FF:000224">
    <property type="entry name" value="Energy-coupling factor transporter ATP-binding protein EcfA"/>
    <property type="match status" value="1"/>
</dbReference>
<evidence type="ECO:0000256" key="2">
    <source>
        <dbReference type="ARBA" id="ARBA00005417"/>
    </source>
</evidence>
<dbReference type="InterPro" id="IPR015856">
    <property type="entry name" value="ABC_transpr_CbiO/EcfA_su"/>
</dbReference>
<dbReference type="PROSITE" id="PS50893">
    <property type="entry name" value="ABC_TRANSPORTER_2"/>
    <property type="match status" value="1"/>
</dbReference>
<dbReference type="GO" id="GO:0016887">
    <property type="term" value="F:ATP hydrolysis activity"/>
    <property type="evidence" value="ECO:0007669"/>
    <property type="project" value="InterPro"/>
</dbReference>
<protein>
    <recommendedName>
        <fullName evidence="10">ABC transporter ATP-binding protein</fullName>
    </recommendedName>
</protein>
<comment type="caution">
    <text evidence="12">The sequence shown here is derived from an EMBL/GenBank/DDBJ whole genome shotgun (WGS) entry which is preliminary data.</text>
</comment>
<dbReference type="InterPro" id="IPR003439">
    <property type="entry name" value="ABC_transporter-like_ATP-bd"/>
</dbReference>
<name>A0A4R3KZ20_9FIRM</name>
<keyword evidence="13" id="KW-1185">Reference proteome</keyword>
<dbReference type="PANTHER" id="PTHR43553">
    <property type="entry name" value="HEAVY METAL TRANSPORTER"/>
    <property type="match status" value="1"/>
</dbReference>
<evidence type="ECO:0000256" key="1">
    <source>
        <dbReference type="ARBA" id="ARBA00004202"/>
    </source>
</evidence>
<dbReference type="GO" id="GO:0006824">
    <property type="term" value="P:cobalt ion transport"/>
    <property type="evidence" value="ECO:0007669"/>
    <property type="project" value="InterPro"/>
</dbReference>
<reference evidence="12 13" key="1">
    <citation type="submission" date="2019-03" db="EMBL/GenBank/DDBJ databases">
        <title>Genomic Encyclopedia of Type Strains, Phase IV (KMG-IV): sequencing the most valuable type-strain genomes for metagenomic binning, comparative biology and taxonomic classification.</title>
        <authorList>
            <person name="Goeker M."/>
        </authorList>
    </citation>
    <scope>NUCLEOTIDE SEQUENCE [LARGE SCALE GENOMIC DNA]</scope>
    <source>
        <strain evidence="12 13">DSM 26752</strain>
    </source>
</reference>
<dbReference type="Proteomes" id="UP000294567">
    <property type="component" value="Unassembled WGS sequence"/>
</dbReference>
<evidence type="ECO:0000259" key="11">
    <source>
        <dbReference type="PROSITE" id="PS50893"/>
    </source>
</evidence>
<dbReference type="OrthoDB" id="9784332at2"/>
<evidence type="ECO:0000313" key="12">
    <source>
        <dbReference type="EMBL" id="TCS90574.1"/>
    </source>
</evidence>
<keyword evidence="3 10" id="KW-0813">Transport</keyword>
<dbReference type="CDD" id="cd03225">
    <property type="entry name" value="ABC_cobalt_CbiO_domain1"/>
    <property type="match status" value="1"/>
</dbReference>
<sequence>MIKVENLGYQYEDGTIALKNIHMDFNNGNIIGIIGANGSGKSTLFLNILGILKPSRGQIKYKNKPIRYNKKFLREYRKKVNMVFQDPDKQLFYSKVYDDVAFSLRNLDFSEKEIKIRVKNALKKVKGYHLKDKPTHFLSYGQKKQIAIAGVLAMDLEIILLDEPTSGLDPYTTRQMKEIIKHLSYEKKVVLSSHDMDLIYEVCDYIYILGKGELVGEGLPEEIFLKKELLNNANLERPWLVKIHQELGLPLCRNEDQLLSLSKSMKGDIYEKRDYSS</sequence>
<dbReference type="SMART" id="SM00382">
    <property type="entry name" value="AAA"/>
    <property type="match status" value="1"/>
</dbReference>
<dbReference type="EMBL" id="SMAE01000004">
    <property type="protein sequence ID" value="TCS90574.1"/>
    <property type="molecule type" value="Genomic_DNA"/>
</dbReference>
<keyword evidence="4 10" id="KW-1003">Cell membrane</keyword>
<comment type="similarity">
    <text evidence="2 10">Belongs to the ABC transporter superfamily.</text>
</comment>
<dbReference type="InterPro" id="IPR027417">
    <property type="entry name" value="P-loop_NTPase"/>
</dbReference>
<dbReference type="AlphaFoldDB" id="A0A4R3KZ20"/>
<dbReference type="GO" id="GO:0043190">
    <property type="term" value="C:ATP-binding cassette (ABC) transporter complex"/>
    <property type="evidence" value="ECO:0007669"/>
    <property type="project" value="TreeGrafter"/>
</dbReference>
<dbReference type="PANTHER" id="PTHR43553:SF24">
    <property type="entry name" value="ENERGY-COUPLING FACTOR TRANSPORTER ATP-BINDING PROTEIN ECFA1"/>
    <property type="match status" value="1"/>
</dbReference>
<accession>A0A4R3KZ20</accession>
<gene>
    <name evidence="12" type="ORF">EDD65_104116</name>
</gene>
<dbReference type="SUPFAM" id="SSF52540">
    <property type="entry name" value="P-loop containing nucleoside triphosphate hydrolases"/>
    <property type="match status" value="1"/>
</dbReference>
<dbReference type="NCBIfam" id="TIGR01166">
    <property type="entry name" value="cbiO"/>
    <property type="match status" value="1"/>
</dbReference>
<keyword evidence="8 10" id="KW-0472">Membrane</keyword>
<comment type="function">
    <text evidence="9">Probably part of an ABC transporter complex. Responsible for energy coupling to the transport system.</text>
</comment>
<evidence type="ECO:0000256" key="10">
    <source>
        <dbReference type="RuleBase" id="RU364103"/>
    </source>
</evidence>
<dbReference type="GO" id="GO:0005524">
    <property type="term" value="F:ATP binding"/>
    <property type="evidence" value="ECO:0007669"/>
    <property type="project" value="UniProtKB-UniRule"/>
</dbReference>
<evidence type="ECO:0000313" key="13">
    <source>
        <dbReference type="Proteomes" id="UP000294567"/>
    </source>
</evidence>
<evidence type="ECO:0000256" key="5">
    <source>
        <dbReference type="ARBA" id="ARBA00022741"/>
    </source>
</evidence>
<evidence type="ECO:0000256" key="7">
    <source>
        <dbReference type="ARBA" id="ARBA00022967"/>
    </source>
</evidence>
<evidence type="ECO:0000256" key="9">
    <source>
        <dbReference type="ARBA" id="ARBA00025157"/>
    </source>
</evidence>
<dbReference type="RefSeq" id="WP_132026890.1">
    <property type="nucleotide sequence ID" value="NZ_CP068564.1"/>
</dbReference>
<organism evidence="12 13">
    <name type="scientific">Keratinibaculum paraultunense</name>
    <dbReference type="NCBI Taxonomy" id="1278232"/>
    <lineage>
        <taxon>Bacteria</taxon>
        <taxon>Bacillati</taxon>
        <taxon>Bacillota</taxon>
        <taxon>Tissierellia</taxon>
        <taxon>Tissierellales</taxon>
        <taxon>Tepidimicrobiaceae</taxon>
        <taxon>Keratinibaculum</taxon>
    </lineage>
</organism>
<dbReference type="InterPro" id="IPR050095">
    <property type="entry name" value="ECF_ABC_transporter_ATP-bd"/>
</dbReference>
<comment type="subcellular location">
    <subcellularLocation>
        <location evidence="1 10">Cell membrane</location>
        <topology evidence="1 10">Peripheral membrane protein</topology>
    </subcellularLocation>
</comment>
<evidence type="ECO:0000256" key="6">
    <source>
        <dbReference type="ARBA" id="ARBA00022840"/>
    </source>
</evidence>
<keyword evidence="6 10" id="KW-0067">ATP-binding</keyword>
<evidence type="ECO:0000256" key="8">
    <source>
        <dbReference type="ARBA" id="ARBA00023136"/>
    </source>
</evidence>
<keyword evidence="7" id="KW-1278">Translocase</keyword>
<comment type="function">
    <text evidence="10">Part of an ABC transporter complex. Responsible for energy coupling to the transport system.</text>
</comment>
<evidence type="ECO:0000256" key="3">
    <source>
        <dbReference type="ARBA" id="ARBA00022448"/>
    </source>
</evidence>